<evidence type="ECO:0000256" key="4">
    <source>
        <dbReference type="ARBA" id="ARBA00022840"/>
    </source>
</evidence>
<keyword evidence="6 7" id="KW-0472">Membrane</keyword>
<keyword evidence="4 10" id="KW-0067">ATP-binding</keyword>
<dbReference type="SMART" id="SM00382">
    <property type="entry name" value="AAA"/>
    <property type="match status" value="1"/>
</dbReference>
<dbReference type="InterPro" id="IPR039421">
    <property type="entry name" value="Type_1_exporter"/>
</dbReference>
<dbReference type="InterPro" id="IPR027417">
    <property type="entry name" value="P-loop_NTPase"/>
</dbReference>
<evidence type="ECO:0000256" key="7">
    <source>
        <dbReference type="SAM" id="Phobius"/>
    </source>
</evidence>
<dbReference type="CDD" id="cd07346">
    <property type="entry name" value="ABC_6TM_exporters"/>
    <property type="match status" value="1"/>
</dbReference>
<keyword evidence="11" id="KW-1185">Reference proteome</keyword>
<dbReference type="Gene3D" id="3.40.50.300">
    <property type="entry name" value="P-loop containing nucleotide triphosphate hydrolases"/>
    <property type="match status" value="1"/>
</dbReference>
<feature type="transmembrane region" description="Helical" evidence="7">
    <location>
        <begin position="128"/>
        <end position="147"/>
    </location>
</feature>
<dbReference type="SUPFAM" id="SSF90123">
    <property type="entry name" value="ABC transporter transmembrane region"/>
    <property type="match status" value="1"/>
</dbReference>
<keyword evidence="3" id="KW-0547">Nucleotide-binding</keyword>
<evidence type="ECO:0000256" key="3">
    <source>
        <dbReference type="ARBA" id="ARBA00022741"/>
    </source>
</evidence>
<feature type="transmembrane region" description="Helical" evidence="7">
    <location>
        <begin position="153"/>
        <end position="175"/>
    </location>
</feature>
<dbReference type="Proteomes" id="UP000758652">
    <property type="component" value="Unassembled WGS sequence"/>
</dbReference>
<feature type="transmembrane region" description="Helical" evidence="7">
    <location>
        <begin position="67"/>
        <end position="91"/>
    </location>
</feature>
<evidence type="ECO:0000313" key="10">
    <source>
        <dbReference type="EMBL" id="MBE5063582.1"/>
    </source>
</evidence>
<feature type="domain" description="ABC transmembrane type-1" evidence="9">
    <location>
        <begin position="67"/>
        <end position="300"/>
    </location>
</feature>
<dbReference type="EMBL" id="JADCKL010000007">
    <property type="protein sequence ID" value="MBE5063582.1"/>
    <property type="molecule type" value="Genomic_DNA"/>
</dbReference>
<dbReference type="PROSITE" id="PS00211">
    <property type="entry name" value="ABC_TRANSPORTER_1"/>
    <property type="match status" value="1"/>
</dbReference>
<dbReference type="InterPro" id="IPR011527">
    <property type="entry name" value="ABC1_TM_dom"/>
</dbReference>
<name>A0ABR9RKU5_9FIRM</name>
<dbReference type="Pfam" id="PF00664">
    <property type="entry name" value="ABC_membrane"/>
    <property type="match status" value="1"/>
</dbReference>
<protein>
    <submittedName>
        <fullName evidence="10">ABC transporter ATP-binding protein</fullName>
    </submittedName>
</protein>
<dbReference type="SUPFAM" id="SSF52540">
    <property type="entry name" value="P-loop containing nucleoside triphosphate hydrolases"/>
    <property type="match status" value="1"/>
</dbReference>
<evidence type="ECO:0000256" key="2">
    <source>
        <dbReference type="ARBA" id="ARBA00022692"/>
    </source>
</evidence>
<keyword evidence="5 7" id="KW-1133">Transmembrane helix</keyword>
<evidence type="ECO:0000259" key="8">
    <source>
        <dbReference type="PROSITE" id="PS50893"/>
    </source>
</evidence>
<accession>A0ABR9RKU5</accession>
<proteinExistence type="predicted"/>
<comment type="caution">
    <text evidence="10">The sequence shown here is derived from an EMBL/GenBank/DDBJ whole genome shotgun (WGS) entry which is preliminary data.</text>
</comment>
<sequence>MLRQIKDYTKIFKGIRLPWFLILLVLVISMIKSHVEVEAITITASIIDGTQNSIKTDELIRYIEFQLITGGITIAFTYLTGLLLQKINLAVRLRMWNKMMRLPTSYYDSDNVNELVTRVTTDAESAGNYFQLLIDIFTAVYAGIVAYQKLFDFQFQMALASLLVIPVMVFITWLYGRLTYTAGAAARTRLASVMGYLAEHVRSIRLMKSFCMEGEEQKKARGLFGRQCKADILLSYTSMIQLAGMEVMGCLNIVISFVLGSRMIASGDLTVGKLIGFYTLCGLAVTRLASLCTSVGTFSQNAGIMKKIGQVLDVPDEKEEGCEMDVADEDIVLDHVDFSYQSAKVLRDLNCSIPKGKVTAIVGTNGAGKTTLFKLLERMYDPTEGTILFGKRDVQDFKLSAWRKSFAIVSQDKPLLSGTVRDNILYGVERKVTEEELIHVAKMANVYDFVMDTPGQFDAQVGPGGSNFSGGQQQCIAIARAMMRNPDYLLLDEATSNLDVKSEKTVTEALSNLMKGRTTILIAHNYSATVFADQVIVLCDGQIEACGTPEELLRTNDYYRTFAHQAAEAGK</sequence>
<dbReference type="InterPro" id="IPR003593">
    <property type="entry name" value="AAA+_ATPase"/>
</dbReference>
<evidence type="ECO:0000259" key="9">
    <source>
        <dbReference type="PROSITE" id="PS50929"/>
    </source>
</evidence>
<dbReference type="RefSeq" id="WP_226395089.1">
    <property type="nucleotide sequence ID" value="NZ_JADCKL010000007.1"/>
</dbReference>
<dbReference type="Pfam" id="PF00005">
    <property type="entry name" value="ABC_tran"/>
    <property type="match status" value="1"/>
</dbReference>
<dbReference type="InterPro" id="IPR003439">
    <property type="entry name" value="ABC_transporter-like_ATP-bd"/>
</dbReference>
<keyword evidence="2 7" id="KW-0812">Transmembrane</keyword>
<dbReference type="InterPro" id="IPR017871">
    <property type="entry name" value="ABC_transporter-like_CS"/>
</dbReference>
<evidence type="ECO:0000256" key="5">
    <source>
        <dbReference type="ARBA" id="ARBA00022989"/>
    </source>
</evidence>
<organism evidence="10 11">
    <name type="scientific">Claveliimonas monacensis</name>
    <dbReference type="NCBI Taxonomy" id="2779351"/>
    <lineage>
        <taxon>Bacteria</taxon>
        <taxon>Bacillati</taxon>
        <taxon>Bacillota</taxon>
        <taxon>Clostridia</taxon>
        <taxon>Lachnospirales</taxon>
        <taxon>Lachnospiraceae</taxon>
        <taxon>Claveliimonas</taxon>
    </lineage>
</organism>
<evidence type="ECO:0000256" key="1">
    <source>
        <dbReference type="ARBA" id="ARBA00004651"/>
    </source>
</evidence>
<gene>
    <name evidence="10" type="ORF">INF30_09940</name>
</gene>
<feature type="transmembrane region" description="Helical" evidence="7">
    <location>
        <begin position="233"/>
        <end position="255"/>
    </location>
</feature>
<dbReference type="GO" id="GO:0005524">
    <property type="term" value="F:ATP binding"/>
    <property type="evidence" value="ECO:0007669"/>
    <property type="project" value="UniProtKB-KW"/>
</dbReference>
<dbReference type="PROSITE" id="PS50893">
    <property type="entry name" value="ABC_TRANSPORTER_2"/>
    <property type="match status" value="1"/>
</dbReference>
<dbReference type="PROSITE" id="PS50929">
    <property type="entry name" value="ABC_TM1F"/>
    <property type="match status" value="1"/>
</dbReference>
<reference evidence="10 11" key="1">
    <citation type="submission" date="2020-10" db="EMBL/GenBank/DDBJ databases">
        <title>ChiBAC.</title>
        <authorList>
            <person name="Zenner C."/>
            <person name="Hitch T.C.A."/>
            <person name="Clavel T."/>
        </authorList>
    </citation>
    <scope>NUCLEOTIDE SEQUENCE [LARGE SCALE GENOMIC DNA]</scope>
    <source>
        <strain evidence="10 11">DSM 108991</strain>
    </source>
</reference>
<evidence type="ECO:0000256" key="6">
    <source>
        <dbReference type="ARBA" id="ARBA00023136"/>
    </source>
</evidence>
<dbReference type="PANTHER" id="PTHR43394">
    <property type="entry name" value="ATP-DEPENDENT PERMEASE MDL1, MITOCHONDRIAL"/>
    <property type="match status" value="1"/>
</dbReference>
<feature type="domain" description="ABC transporter" evidence="8">
    <location>
        <begin position="331"/>
        <end position="565"/>
    </location>
</feature>
<evidence type="ECO:0000313" key="11">
    <source>
        <dbReference type="Proteomes" id="UP000758652"/>
    </source>
</evidence>
<dbReference type="InterPro" id="IPR036640">
    <property type="entry name" value="ABC1_TM_sf"/>
</dbReference>
<feature type="transmembrane region" description="Helical" evidence="7">
    <location>
        <begin position="275"/>
        <end position="298"/>
    </location>
</feature>
<dbReference type="PANTHER" id="PTHR43394:SF1">
    <property type="entry name" value="ATP-BINDING CASSETTE SUB-FAMILY B MEMBER 10, MITOCHONDRIAL"/>
    <property type="match status" value="1"/>
</dbReference>
<feature type="transmembrane region" description="Helical" evidence="7">
    <location>
        <begin position="20"/>
        <end position="47"/>
    </location>
</feature>
<comment type="subcellular location">
    <subcellularLocation>
        <location evidence="1">Cell membrane</location>
        <topology evidence="1">Multi-pass membrane protein</topology>
    </subcellularLocation>
</comment>
<dbReference type="Gene3D" id="1.20.1560.10">
    <property type="entry name" value="ABC transporter type 1, transmembrane domain"/>
    <property type="match status" value="1"/>
</dbReference>